<gene>
    <name evidence="2" type="ORF">Acor_67360</name>
</gene>
<evidence type="ECO:0000256" key="1">
    <source>
        <dbReference type="SAM" id="MobiDB-lite"/>
    </source>
</evidence>
<comment type="caution">
    <text evidence="2">The sequence shown here is derived from an EMBL/GenBank/DDBJ whole genome shotgun (WGS) entry which is preliminary data.</text>
</comment>
<dbReference type="AlphaFoldDB" id="A0A5M3WE31"/>
<dbReference type="RefSeq" id="WP_170317200.1">
    <property type="nucleotide sequence ID" value="NZ_BAAABN010000001.1"/>
</dbReference>
<keyword evidence="3" id="KW-1185">Reference proteome</keyword>
<proteinExistence type="predicted"/>
<dbReference type="EMBL" id="BLAD01000085">
    <property type="protein sequence ID" value="GES04668.1"/>
    <property type="molecule type" value="Genomic_DNA"/>
</dbReference>
<evidence type="ECO:0008006" key="4">
    <source>
        <dbReference type="Google" id="ProtNLM"/>
    </source>
</evidence>
<name>A0A5M3WE31_9ACTN</name>
<sequence length="99" mass="10924">MAAAEPKTLRYRLLHTAVRLVRGQRKRKLKIPETWPWARELAACFLATLAPVIASRATATMSVSARARSSRKRPRKSCLSPPASCTAWSSTPPRTPAPT</sequence>
<feature type="region of interest" description="Disordered" evidence="1">
    <location>
        <begin position="60"/>
        <end position="99"/>
    </location>
</feature>
<organism evidence="2 3">
    <name type="scientific">Acrocarpospora corrugata</name>
    <dbReference type="NCBI Taxonomy" id="35763"/>
    <lineage>
        <taxon>Bacteria</taxon>
        <taxon>Bacillati</taxon>
        <taxon>Actinomycetota</taxon>
        <taxon>Actinomycetes</taxon>
        <taxon>Streptosporangiales</taxon>
        <taxon>Streptosporangiaceae</taxon>
        <taxon>Acrocarpospora</taxon>
    </lineage>
</organism>
<reference evidence="2 3" key="1">
    <citation type="submission" date="2019-10" db="EMBL/GenBank/DDBJ databases">
        <title>Whole genome shotgun sequence of Acrocarpospora corrugata NBRC 13972.</title>
        <authorList>
            <person name="Ichikawa N."/>
            <person name="Kimura A."/>
            <person name="Kitahashi Y."/>
            <person name="Komaki H."/>
            <person name="Oguchi A."/>
        </authorList>
    </citation>
    <scope>NUCLEOTIDE SEQUENCE [LARGE SCALE GENOMIC DNA]</scope>
    <source>
        <strain evidence="2 3">NBRC 13972</strain>
    </source>
</reference>
<evidence type="ECO:0000313" key="2">
    <source>
        <dbReference type="EMBL" id="GES04668.1"/>
    </source>
</evidence>
<accession>A0A5M3WE31</accession>
<dbReference type="Proteomes" id="UP000334990">
    <property type="component" value="Unassembled WGS sequence"/>
</dbReference>
<evidence type="ECO:0000313" key="3">
    <source>
        <dbReference type="Proteomes" id="UP000334990"/>
    </source>
</evidence>
<protein>
    <recommendedName>
        <fullName evidence="4">Transposase DDE domain-containing protein</fullName>
    </recommendedName>
</protein>